<evidence type="ECO:0000313" key="4">
    <source>
        <dbReference type="Proteomes" id="UP001214603"/>
    </source>
</evidence>
<dbReference type="PROSITE" id="PS00636">
    <property type="entry name" value="DNAJ_1"/>
    <property type="match status" value="1"/>
</dbReference>
<dbReference type="InterPro" id="IPR056453">
    <property type="entry name" value="HTH_DNAJC9"/>
</dbReference>
<dbReference type="InterPro" id="IPR052594">
    <property type="entry name" value="J_domain-containing_protein"/>
</dbReference>
<evidence type="ECO:0000256" key="1">
    <source>
        <dbReference type="SAM" id="MobiDB-lite"/>
    </source>
</evidence>
<dbReference type="Gene3D" id="1.10.287.110">
    <property type="entry name" value="DnaJ domain"/>
    <property type="match status" value="1"/>
</dbReference>
<dbReference type="Pfam" id="PF00226">
    <property type="entry name" value="DnaJ"/>
    <property type="match status" value="1"/>
</dbReference>
<dbReference type="GO" id="GO:0005737">
    <property type="term" value="C:cytoplasm"/>
    <property type="evidence" value="ECO:0007669"/>
    <property type="project" value="TreeGrafter"/>
</dbReference>
<organism evidence="3 4">
    <name type="scientific">Malassezia obtusa</name>
    <dbReference type="NCBI Taxonomy" id="76774"/>
    <lineage>
        <taxon>Eukaryota</taxon>
        <taxon>Fungi</taxon>
        <taxon>Dikarya</taxon>
        <taxon>Basidiomycota</taxon>
        <taxon>Ustilaginomycotina</taxon>
        <taxon>Malasseziomycetes</taxon>
        <taxon>Malasseziales</taxon>
        <taxon>Malasseziaceae</taxon>
        <taxon>Malassezia</taxon>
    </lineage>
</organism>
<dbReference type="PROSITE" id="PS50076">
    <property type="entry name" value="DNAJ_2"/>
    <property type="match status" value="1"/>
</dbReference>
<dbReference type="PANTHER" id="PTHR44144">
    <property type="entry name" value="DNAJ HOMOLOG SUBFAMILY C MEMBER 9"/>
    <property type="match status" value="1"/>
</dbReference>
<evidence type="ECO:0000313" key="3">
    <source>
        <dbReference type="EMBL" id="WFD01695.1"/>
    </source>
</evidence>
<dbReference type="InterPro" id="IPR036869">
    <property type="entry name" value="J_dom_sf"/>
</dbReference>
<dbReference type="InterPro" id="IPR001623">
    <property type="entry name" value="DnaJ_domain"/>
</dbReference>
<keyword evidence="4" id="KW-1185">Reference proteome</keyword>
<feature type="domain" description="J" evidence="2">
    <location>
        <begin position="16"/>
        <end position="88"/>
    </location>
</feature>
<gene>
    <name evidence="3" type="ORF">MOBT1_000371</name>
</gene>
<dbReference type="AlphaFoldDB" id="A0AAF0DY22"/>
<dbReference type="CDD" id="cd06257">
    <property type="entry name" value="DnaJ"/>
    <property type="match status" value="1"/>
</dbReference>
<dbReference type="Proteomes" id="UP001214603">
    <property type="component" value="Chromosome 1"/>
</dbReference>
<dbReference type="GO" id="GO:0031072">
    <property type="term" value="F:heat shock protein binding"/>
    <property type="evidence" value="ECO:0007669"/>
    <property type="project" value="TreeGrafter"/>
</dbReference>
<dbReference type="InterPro" id="IPR018253">
    <property type="entry name" value="DnaJ_domain_CS"/>
</dbReference>
<dbReference type="SMART" id="SM00271">
    <property type="entry name" value="DnaJ"/>
    <property type="match status" value="1"/>
</dbReference>
<feature type="region of interest" description="Disordered" evidence="1">
    <location>
        <begin position="266"/>
        <end position="286"/>
    </location>
</feature>
<dbReference type="EMBL" id="CP119934">
    <property type="protein sequence ID" value="WFD01695.1"/>
    <property type="molecule type" value="Genomic_DNA"/>
</dbReference>
<proteinExistence type="predicted"/>
<protein>
    <recommendedName>
        <fullName evidence="2">J domain-containing protein</fullName>
    </recommendedName>
</protein>
<name>A0AAF0DY22_9BASI</name>
<sequence length="286" mass="32208">MDEDPARLFFPDGDVDLYAVLGLTASDKPSQEAIKKAYKKRALQCHPDKAALRGADEAERAARTFQQVGFAYSVLSDESRRKRYDTTGSTRDSLFEDGEMDWKAYFETLWDGEVNAETLEEFRKKYQGSDEERQDILQAYRDSKGSLESIFATVPCSNILEDEKRFMKIVQEAIAAKEVPKTKAWTALQSDAGKRARKSLKARARKEATEAEAYAKELGVYDSVYQKDSGTKGSAGKDEEGDLDALRAVMRSKAGKRESAFDAMIQRLEREQTAAPPNKRARKARQ</sequence>
<dbReference type="GO" id="GO:0005634">
    <property type="term" value="C:nucleus"/>
    <property type="evidence" value="ECO:0007669"/>
    <property type="project" value="TreeGrafter"/>
</dbReference>
<evidence type="ECO:0000259" key="2">
    <source>
        <dbReference type="PROSITE" id="PS50076"/>
    </source>
</evidence>
<accession>A0AAF0DY22</accession>
<dbReference type="PRINTS" id="PR00625">
    <property type="entry name" value="JDOMAIN"/>
</dbReference>
<dbReference type="SUPFAM" id="SSF46565">
    <property type="entry name" value="Chaperone J-domain"/>
    <property type="match status" value="1"/>
</dbReference>
<dbReference type="PANTHER" id="PTHR44144:SF1">
    <property type="entry name" value="DNAJ HOMOLOG SUBFAMILY C MEMBER 9"/>
    <property type="match status" value="1"/>
</dbReference>
<dbReference type="Pfam" id="PF23302">
    <property type="entry name" value="HTH_DNAJC9"/>
    <property type="match status" value="1"/>
</dbReference>
<reference evidence="3" key="1">
    <citation type="submission" date="2023-03" db="EMBL/GenBank/DDBJ databases">
        <title>Mating type loci evolution in Malassezia.</title>
        <authorList>
            <person name="Coelho M.A."/>
        </authorList>
    </citation>
    <scope>NUCLEOTIDE SEQUENCE</scope>
    <source>
        <strain evidence="3">CBS 7876</strain>
    </source>
</reference>